<accession>A0A1G9NKX6</accession>
<dbReference type="Proteomes" id="UP000198680">
    <property type="component" value="Unassembled WGS sequence"/>
</dbReference>
<evidence type="ECO:0000313" key="2">
    <source>
        <dbReference type="EMBL" id="SDL87262.1"/>
    </source>
</evidence>
<dbReference type="AlphaFoldDB" id="A0A1G9NKX6"/>
<reference evidence="3" key="1">
    <citation type="submission" date="2016-10" db="EMBL/GenBank/DDBJ databases">
        <authorList>
            <person name="Varghese N."/>
            <person name="Submissions S."/>
        </authorList>
    </citation>
    <scope>NUCLEOTIDE SEQUENCE [LARGE SCALE GENOMIC DNA]</scope>
    <source>
        <strain evidence="3">DSM 45419</strain>
    </source>
</reference>
<dbReference type="STRING" id="1137991.SAMN05660642_01085"/>
<dbReference type="OrthoDB" id="5191599at2"/>
<dbReference type="PROSITE" id="PS51318">
    <property type="entry name" value="TAT"/>
    <property type="match status" value="1"/>
</dbReference>
<dbReference type="RefSeq" id="WP_091214792.1">
    <property type="nucleotide sequence ID" value="NZ_FNHE01000002.1"/>
</dbReference>
<organism evidence="2 3">
    <name type="scientific">Geodermatophilus siccatus</name>
    <dbReference type="NCBI Taxonomy" id="1137991"/>
    <lineage>
        <taxon>Bacteria</taxon>
        <taxon>Bacillati</taxon>
        <taxon>Actinomycetota</taxon>
        <taxon>Actinomycetes</taxon>
        <taxon>Geodermatophilales</taxon>
        <taxon>Geodermatophilaceae</taxon>
        <taxon>Geodermatophilus</taxon>
    </lineage>
</organism>
<name>A0A1G9NKX6_9ACTN</name>
<feature type="chain" id="PRO_5011444223" evidence="1">
    <location>
        <begin position="31"/>
        <end position="234"/>
    </location>
</feature>
<proteinExistence type="predicted"/>
<dbReference type="EMBL" id="FNHE01000002">
    <property type="protein sequence ID" value="SDL87262.1"/>
    <property type="molecule type" value="Genomic_DNA"/>
</dbReference>
<gene>
    <name evidence="2" type="ORF">SAMN05660642_01085</name>
</gene>
<dbReference type="InterPro" id="IPR006311">
    <property type="entry name" value="TAT_signal"/>
</dbReference>
<keyword evidence="1" id="KW-0732">Signal</keyword>
<evidence type="ECO:0000256" key="1">
    <source>
        <dbReference type="SAM" id="SignalP"/>
    </source>
</evidence>
<keyword evidence="3" id="KW-1185">Reference proteome</keyword>
<evidence type="ECO:0000313" key="3">
    <source>
        <dbReference type="Proteomes" id="UP000198680"/>
    </source>
</evidence>
<sequence>MSVRSRVLAVAAATTTVVGTGTVAMPPASAATPACGPGCIAVFSPEFGTHGDPQFVEAVLDGVGTVGQPLVLQRAGSSDPSQDFLPRGGLVSDFFATGMVSAAVNGHYGSLRAAQLEYAPSGVASGLCVGLAGTAYEDEPLGLQPCSVPGTTVWIVDTADSPATAADGYSPLVNGSTTDVTHPLAMTYPADAAPTDEPAPQIHVSRLHSCGHADPAGRAVPDRQLWGTVLGVLE</sequence>
<feature type="signal peptide" evidence="1">
    <location>
        <begin position="1"/>
        <end position="30"/>
    </location>
</feature>
<protein>
    <submittedName>
        <fullName evidence="2">Uncharacterized protein</fullName>
    </submittedName>
</protein>